<dbReference type="RefSeq" id="WP_235017246.1">
    <property type="nucleotide sequence ID" value="NZ_FWZX01000071.1"/>
</dbReference>
<dbReference type="InterPro" id="IPR024463">
    <property type="entry name" value="Transposase_TnpC_homeodom"/>
</dbReference>
<keyword evidence="6" id="KW-1185">Reference proteome</keyword>
<evidence type="ECO:0000313" key="6">
    <source>
        <dbReference type="Proteomes" id="UP000192917"/>
    </source>
</evidence>
<accession>A0A1Y6CSB6</accession>
<evidence type="ECO:0000256" key="1">
    <source>
        <dbReference type="SAM" id="MobiDB-lite"/>
    </source>
</evidence>
<proteinExistence type="predicted"/>
<feature type="domain" description="Transposase IS66 zinc-finger binding" evidence="3">
    <location>
        <begin position="117"/>
        <end position="159"/>
    </location>
</feature>
<protein>
    <submittedName>
        <fullName evidence="5">Transposase</fullName>
    </submittedName>
</protein>
<dbReference type="InterPro" id="IPR024474">
    <property type="entry name" value="Znf_dom_IS66"/>
</dbReference>
<dbReference type="PANTHER" id="PTHR33678">
    <property type="entry name" value="BLL1576 PROTEIN"/>
    <property type="match status" value="1"/>
</dbReference>
<organism evidence="5 6">
    <name type="scientific">Tistlia consotensis USBA 355</name>
    <dbReference type="NCBI Taxonomy" id="560819"/>
    <lineage>
        <taxon>Bacteria</taxon>
        <taxon>Pseudomonadati</taxon>
        <taxon>Pseudomonadota</taxon>
        <taxon>Alphaproteobacteria</taxon>
        <taxon>Rhodospirillales</taxon>
        <taxon>Rhodovibrionaceae</taxon>
        <taxon>Tistlia</taxon>
    </lineage>
</organism>
<dbReference type="Proteomes" id="UP000192917">
    <property type="component" value="Unassembled WGS sequence"/>
</dbReference>
<gene>
    <name evidence="5" type="ORF">SAMN05428998_1713</name>
</gene>
<dbReference type="InterPro" id="IPR004291">
    <property type="entry name" value="Transposase_IS66_central"/>
</dbReference>
<evidence type="ECO:0000259" key="4">
    <source>
        <dbReference type="Pfam" id="PF13007"/>
    </source>
</evidence>
<feature type="compositionally biased region" description="Basic and acidic residues" evidence="1">
    <location>
        <begin position="73"/>
        <end position="82"/>
    </location>
</feature>
<evidence type="ECO:0000259" key="2">
    <source>
        <dbReference type="Pfam" id="PF03050"/>
    </source>
</evidence>
<dbReference type="NCBIfam" id="NF033517">
    <property type="entry name" value="transpos_IS66"/>
    <property type="match status" value="1"/>
</dbReference>
<name>A0A1Y6CSB6_9PROT</name>
<dbReference type="STRING" id="560819.SAMN05428998_1713"/>
<feature type="domain" description="Transposase IS66 central" evidence="2">
    <location>
        <begin position="176"/>
        <end position="447"/>
    </location>
</feature>
<dbReference type="Pfam" id="PF13007">
    <property type="entry name" value="LZ_Tnp_IS66"/>
    <property type="match status" value="1"/>
</dbReference>
<feature type="non-terminal residue" evidence="5">
    <location>
        <position position="447"/>
    </location>
</feature>
<dbReference type="PANTHER" id="PTHR33678:SF1">
    <property type="entry name" value="BLL1576 PROTEIN"/>
    <property type="match status" value="1"/>
</dbReference>
<dbReference type="AlphaFoldDB" id="A0A1Y6CSB6"/>
<sequence>MPAAETSDLPEDPAALRALLLTERQLRVELGQEVERLSAIVAAFRRALFGRRSEQLDPDQLELTLEETEQAFGEERAERDAADPALKSARGARRRSNRGALPRHLPRVEQVIEPDSSECPCCGGTLHAIGEDVSERLDVIPAQFRVLVTRRPKYACRRCAEGVVQAAAPERLVTGGLPSEALVAHVLVSKYADHTPLYRQAQIYARQGLALDRSTLADWVGHAARELRPLHARLVEILKGSAKLFADETRAPVLDPGRGRTKSGWLWAIARDNRPWGGADPPAVAYLYAAGRGAEHAAAHLGGFRGVLQVDGYAAYRSLDGPTLACCWSHARRKFYEIAEAGHAPVAQEALRRIAALYAVEAELRGAPADARRAGRQLRSRPIVEDLRPWLEAQLGRVSGKSRLAEAIRYALKLWSGLVRFLDDGRIELDTNVVERAIRPIALNRKN</sequence>
<dbReference type="InterPro" id="IPR052344">
    <property type="entry name" value="Transposase-related"/>
</dbReference>
<reference evidence="5 6" key="1">
    <citation type="submission" date="2017-04" db="EMBL/GenBank/DDBJ databases">
        <authorList>
            <person name="Afonso C.L."/>
            <person name="Miller P.J."/>
            <person name="Scott M.A."/>
            <person name="Spackman E."/>
            <person name="Goraichik I."/>
            <person name="Dimitrov K.M."/>
            <person name="Suarez D.L."/>
            <person name="Swayne D.E."/>
        </authorList>
    </citation>
    <scope>NUCLEOTIDE SEQUENCE [LARGE SCALE GENOMIC DNA]</scope>
    <source>
        <strain evidence="5 6">USBA 355</strain>
    </source>
</reference>
<dbReference type="Pfam" id="PF13005">
    <property type="entry name" value="zf-IS66"/>
    <property type="match status" value="1"/>
</dbReference>
<evidence type="ECO:0000259" key="3">
    <source>
        <dbReference type="Pfam" id="PF13005"/>
    </source>
</evidence>
<feature type="domain" description="Transposase TnpC homeodomain" evidence="4">
    <location>
        <begin position="36"/>
        <end position="109"/>
    </location>
</feature>
<feature type="region of interest" description="Disordered" evidence="1">
    <location>
        <begin position="71"/>
        <end position="100"/>
    </location>
</feature>
<dbReference type="EMBL" id="FWZX01000071">
    <property type="protein sequence ID" value="SMF85769.1"/>
    <property type="molecule type" value="Genomic_DNA"/>
</dbReference>
<dbReference type="Pfam" id="PF03050">
    <property type="entry name" value="DDE_Tnp_IS66"/>
    <property type="match status" value="1"/>
</dbReference>
<evidence type="ECO:0000313" key="5">
    <source>
        <dbReference type="EMBL" id="SMF85769.1"/>
    </source>
</evidence>